<dbReference type="RefSeq" id="WP_011771560.1">
    <property type="nucleotide sequence ID" value="NC_008709.1"/>
</dbReference>
<gene>
    <name evidence="2" type="ordered locus">Ping_3321</name>
</gene>
<dbReference type="InterPro" id="IPR011989">
    <property type="entry name" value="ARM-like"/>
</dbReference>
<keyword evidence="3" id="KW-1185">Reference proteome</keyword>
<accession>A1SZU3</accession>
<evidence type="ECO:0000313" key="2">
    <source>
        <dbReference type="EMBL" id="ABM05008.1"/>
    </source>
</evidence>
<dbReference type="eggNOG" id="ENOG50337IV">
    <property type="taxonomic scope" value="Bacteria"/>
</dbReference>
<dbReference type="Gene3D" id="1.25.10.10">
    <property type="entry name" value="Leucine-rich Repeat Variant"/>
    <property type="match status" value="1"/>
</dbReference>
<dbReference type="Proteomes" id="UP000000639">
    <property type="component" value="Chromosome"/>
</dbReference>
<evidence type="ECO:0008006" key="4">
    <source>
        <dbReference type="Google" id="ProtNLM"/>
    </source>
</evidence>
<dbReference type="SUPFAM" id="SSF48371">
    <property type="entry name" value="ARM repeat"/>
    <property type="match status" value="1"/>
</dbReference>
<dbReference type="InterPro" id="IPR016024">
    <property type="entry name" value="ARM-type_fold"/>
</dbReference>
<protein>
    <recommendedName>
        <fullName evidence="4">HEAT repeat domain-containing protein</fullName>
    </recommendedName>
</protein>
<sequence length="248" mass="28075">MKKRDQRGDTPSLDINDQLKVKEIAHPFRFEKYSKENELTELIVEAVNRMGGSGELAEEKYRLCVDKLCRKSKLTSQIIQEEYFDLAEDAYLDRWGLTMLAVELQDQNGLAFFDKILAEEIPEEKSKDPHSFTSVGEEVMIRTTAIEGLERLAANGNDDAIKVLFGNISHEVFSVRRAATQALLAVGGENMLEKLKSELPKRHHDLLKIKRTDVRNAEQAEGGLFIRNQDDSDIPAPKSDSSAKHCRD</sequence>
<feature type="region of interest" description="Disordered" evidence="1">
    <location>
        <begin position="222"/>
        <end position="248"/>
    </location>
</feature>
<dbReference type="AlphaFoldDB" id="A1SZU3"/>
<dbReference type="EMBL" id="CP000510">
    <property type="protein sequence ID" value="ABM05008.1"/>
    <property type="molecule type" value="Genomic_DNA"/>
</dbReference>
<dbReference type="KEGG" id="pin:Ping_3321"/>
<organism evidence="2 3">
    <name type="scientific">Psychromonas ingrahamii (strain DSM 17664 / CCUG 51855 / 37)</name>
    <dbReference type="NCBI Taxonomy" id="357804"/>
    <lineage>
        <taxon>Bacteria</taxon>
        <taxon>Pseudomonadati</taxon>
        <taxon>Pseudomonadota</taxon>
        <taxon>Gammaproteobacteria</taxon>
        <taxon>Alteromonadales</taxon>
        <taxon>Psychromonadaceae</taxon>
        <taxon>Psychromonas</taxon>
    </lineage>
</organism>
<reference evidence="2 3" key="1">
    <citation type="submission" date="2007-01" db="EMBL/GenBank/DDBJ databases">
        <title>Complete sequence of Psychromonas ingrahamii 37.</title>
        <authorList>
            <consortium name="US DOE Joint Genome Institute"/>
            <person name="Copeland A."/>
            <person name="Lucas S."/>
            <person name="Lapidus A."/>
            <person name="Barry K."/>
            <person name="Detter J.C."/>
            <person name="Glavina del Rio T."/>
            <person name="Hammon N."/>
            <person name="Israni S."/>
            <person name="Dalin E."/>
            <person name="Tice H."/>
            <person name="Pitluck S."/>
            <person name="Thompson L.S."/>
            <person name="Brettin T."/>
            <person name="Bruce D."/>
            <person name="Han C."/>
            <person name="Tapia R."/>
            <person name="Schmutz J."/>
            <person name="Larimer F."/>
            <person name="Land M."/>
            <person name="Hauser L."/>
            <person name="Kyrpides N."/>
            <person name="Ivanova N."/>
            <person name="Staley J."/>
            <person name="Richardson P."/>
        </authorList>
    </citation>
    <scope>NUCLEOTIDE SEQUENCE [LARGE SCALE GENOMIC DNA]</scope>
    <source>
        <strain evidence="2 3">37</strain>
    </source>
</reference>
<dbReference type="OrthoDB" id="3607932at2"/>
<dbReference type="HOGENOM" id="CLU_1168741_0_0_6"/>
<evidence type="ECO:0000313" key="3">
    <source>
        <dbReference type="Proteomes" id="UP000000639"/>
    </source>
</evidence>
<proteinExistence type="predicted"/>
<name>A1SZU3_PSYIN</name>
<evidence type="ECO:0000256" key="1">
    <source>
        <dbReference type="SAM" id="MobiDB-lite"/>
    </source>
</evidence>